<gene>
    <name evidence="2" type="ORF">GCM10014713_45450</name>
</gene>
<reference evidence="2" key="2">
    <citation type="submission" date="2020-09" db="EMBL/GenBank/DDBJ databases">
        <authorList>
            <person name="Sun Q."/>
            <person name="Ohkuma M."/>
        </authorList>
    </citation>
    <scope>NUCLEOTIDE SEQUENCE</scope>
    <source>
        <strain evidence="2">JCM 3172</strain>
    </source>
</reference>
<dbReference type="InterPro" id="IPR002925">
    <property type="entry name" value="Dienelactn_hydro"/>
</dbReference>
<evidence type="ECO:0000259" key="1">
    <source>
        <dbReference type="Pfam" id="PF01738"/>
    </source>
</evidence>
<dbReference type="InterPro" id="IPR052704">
    <property type="entry name" value="ECF_Sigma-70_Domain"/>
</dbReference>
<dbReference type="Gene3D" id="3.10.450.50">
    <property type="match status" value="1"/>
</dbReference>
<dbReference type="EMBL" id="BMQQ01000018">
    <property type="protein sequence ID" value="GGT46355.1"/>
    <property type="molecule type" value="Genomic_DNA"/>
</dbReference>
<comment type="caution">
    <text evidence="2">The sequence shown here is derived from an EMBL/GenBank/DDBJ whole genome shotgun (WGS) entry which is preliminary data.</text>
</comment>
<evidence type="ECO:0000313" key="2">
    <source>
        <dbReference type="EMBL" id="GGT46355.1"/>
    </source>
</evidence>
<name>A0A918HAC0_9ACTN</name>
<organism evidence="2 3">
    <name type="scientific">Streptomyces purpureus</name>
    <dbReference type="NCBI Taxonomy" id="1951"/>
    <lineage>
        <taxon>Bacteria</taxon>
        <taxon>Bacillati</taxon>
        <taxon>Actinomycetota</taxon>
        <taxon>Actinomycetes</taxon>
        <taxon>Kitasatosporales</taxon>
        <taxon>Streptomycetaceae</taxon>
        <taxon>Streptomyces</taxon>
    </lineage>
</organism>
<sequence>MTIIRGQSDPLDDFSRRTVSVDDVDKTVYVAGSGPAVILMPEMPGISPDVARFARWVRDAGFCVYLPSLFGVDGAYPLAEARETVVRRACVSAEFRAFAGGGTSPVVTWLRGLARLAHAERGGPGVGAVGLCFTGNFALTMALEPAVIAPVVNHPSLPLDDPGGLELSDEDAAAVAERVARDGLKVLAYRFENDSWCTGRRFAAYRALLGDAFDGRVLEAETANTNPPPFFRDVVGCAHSVVTAHLVDEDGHPTMRARDEIIAFLAERLGPDLPGRARPAPDRLRPGAGALGQTAFILHDVFRYPFAEVAEIVGRSPAACRQLASSARRRTRAAQGPAVPAAGQAGLVRRFKEAWEAKDIEALVGLLDPDATMVADGGGLLGAALRPVDGSERIAQYLLNLADRASGLELLERTVNGRPGLVAQHAGVTVTVAAFSITDGRITRIWAIRNPEKLRPWTE</sequence>
<dbReference type="GO" id="GO:0016787">
    <property type="term" value="F:hydrolase activity"/>
    <property type="evidence" value="ECO:0007669"/>
    <property type="project" value="InterPro"/>
</dbReference>
<keyword evidence="3" id="KW-1185">Reference proteome</keyword>
<proteinExistence type="predicted"/>
<dbReference type="PANTHER" id="PTHR30173">
    <property type="entry name" value="SIGMA 19 FACTOR"/>
    <property type="match status" value="1"/>
</dbReference>
<dbReference type="InterPro" id="IPR029058">
    <property type="entry name" value="AB_hydrolase_fold"/>
</dbReference>
<evidence type="ECO:0000313" key="3">
    <source>
        <dbReference type="Proteomes" id="UP000619486"/>
    </source>
</evidence>
<dbReference type="InterPro" id="IPR032710">
    <property type="entry name" value="NTF2-like_dom_sf"/>
</dbReference>
<feature type="domain" description="Dienelactone hydrolase" evidence="1">
    <location>
        <begin position="34"/>
        <end position="157"/>
    </location>
</feature>
<reference evidence="2" key="1">
    <citation type="journal article" date="2014" name="Int. J. Syst. Evol. Microbiol.">
        <title>Complete genome sequence of Corynebacterium casei LMG S-19264T (=DSM 44701T), isolated from a smear-ripened cheese.</title>
        <authorList>
            <consortium name="US DOE Joint Genome Institute (JGI-PGF)"/>
            <person name="Walter F."/>
            <person name="Albersmeier A."/>
            <person name="Kalinowski J."/>
            <person name="Ruckert C."/>
        </authorList>
    </citation>
    <scope>NUCLEOTIDE SEQUENCE</scope>
    <source>
        <strain evidence="2">JCM 3172</strain>
    </source>
</reference>
<protein>
    <recommendedName>
        <fullName evidence="1">Dienelactone hydrolase domain-containing protein</fullName>
    </recommendedName>
</protein>
<dbReference type="Pfam" id="PF01738">
    <property type="entry name" value="DLH"/>
    <property type="match status" value="1"/>
</dbReference>
<accession>A0A918HAC0</accession>
<dbReference type="PANTHER" id="PTHR30173:SF43">
    <property type="entry name" value="ECF RNA POLYMERASE SIGMA FACTOR SIGI-RELATED"/>
    <property type="match status" value="1"/>
</dbReference>
<dbReference type="SUPFAM" id="SSF54427">
    <property type="entry name" value="NTF2-like"/>
    <property type="match status" value="1"/>
</dbReference>
<dbReference type="GO" id="GO:0016987">
    <property type="term" value="F:sigma factor activity"/>
    <property type="evidence" value="ECO:0007669"/>
    <property type="project" value="TreeGrafter"/>
</dbReference>
<dbReference type="AlphaFoldDB" id="A0A918HAC0"/>
<dbReference type="Proteomes" id="UP000619486">
    <property type="component" value="Unassembled WGS sequence"/>
</dbReference>
<dbReference type="SUPFAM" id="SSF53474">
    <property type="entry name" value="alpha/beta-Hydrolases"/>
    <property type="match status" value="1"/>
</dbReference>
<dbReference type="Gene3D" id="3.40.50.1820">
    <property type="entry name" value="alpha/beta hydrolase"/>
    <property type="match status" value="1"/>
</dbReference>